<dbReference type="RefSeq" id="XP_040776027.1">
    <property type="nucleotide sequence ID" value="XM_040917284.1"/>
</dbReference>
<dbReference type="InterPro" id="IPR013320">
    <property type="entry name" value="ConA-like_dom_sf"/>
</dbReference>
<evidence type="ECO:0000256" key="1">
    <source>
        <dbReference type="PIRSR" id="PIRSR600250-50"/>
    </source>
</evidence>
<dbReference type="CDD" id="cd13426">
    <property type="entry name" value="Peptidase_G1"/>
    <property type="match status" value="1"/>
</dbReference>
<dbReference type="SUPFAM" id="SSF49899">
    <property type="entry name" value="Concanavalin A-like lectins/glucanases"/>
    <property type="match status" value="1"/>
</dbReference>
<comment type="caution">
    <text evidence="2">The sequence shown here is derived from an EMBL/GenBank/DDBJ whole genome shotgun (WGS) entry which is preliminary data.</text>
</comment>
<feature type="active site" description="Proton acceptor" evidence="1">
    <location>
        <position position="159"/>
    </location>
</feature>
<keyword evidence="3" id="KW-1185">Reference proteome</keyword>
<dbReference type="GO" id="GO:0070007">
    <property type="term" value="F:glutamic-type endopeptidase activity"/>
    <property type="evidence" value="ECO:0007669"/>
    <property type="project" value="InterPro"/>
</dbReference>
<evidence type="ECO:0000313" key="2">
    <source>
        <dbReference type="EMBL" id="KAF3765066.1"/>
    </source>
</evidence>
<organism evidence="2 3">
    <name type="scientific">Cryphonectria parasitica (strain ATCC 38755 / EP155)</name>
    <dbReference type="NCBI Taxonomy" id="660469"/>
    <lineage>
        <taxon>Eukaryota</taxon>
        <taxon>Fungi</taxon>
        <taxon>Dikarya</taxon>
        <taxon>Ascomycota</taxon>
        <taxon>Pezizomycotina</taxon>
        <taxon>Sordariomycetes</taxon>
        <taxon>Sordariomycetidae</taxon>
        <taxon>Diaporthales</taxon>
        <taxon>Cryphonectriaceae</taxon>
        <taxon>Cryphonectria-Endothia species complex</taxon>
        <taxon>Cryphonectria</taxon>
    </lineage>
</organism>
<dbReference type="InterPro" id="IPR000250">
    <property type="entry name" value="Peptidase_G1"/>
</dbReference>
<dbReference type="GeneID" id="63834413"/>
<dbReference type="OrthoDB" id="2862635at2759"/>
<dbReference type="EMBL" id="MU032348">
    <property type="protein sequence ID" value="KAF3765066.1"/>
    <property type="molecule type" value="Genomic_DNA"/>
</dbReference>
<evidence type="ECO:0000313" key="3">
    <source>
        <dbReference type="Proteomes" id="UP000803844"/>
    </source>
</evidence>
<reference evidence="2" key="1">
    <citation type="journal article" date="2020" name="Phytopathology">
        <title>Genome sequence of the chestnut blight fungus Cryphonectria parasitica EP155: A fundamental resource for an archetypical invasive plant pathogen.</title>
        <authorList>
            <person name="Crouch J.A."/>
            <person name="Dawe A."/>
            <person name="Aerts A."/>
            <person name="Barry K."/>
            <person name="Churchill A.C.L."/>
            <person name="Grimwood J."/>
            <person name="Hillman B."/>
            <person name="Milgroom M.G."/>
            <person name="Pangilinan J."/>
            <person name="Smith M."/>
            <person name="Salamov A."/>
            <person name="Schmutz J."/>
            <person name="Yadav J."/>
            <person name="Grigoriev I.V."/>
            <person name="Nuss D."/>
        </authorList>
    </citation>
    <scope>NUCLEOTIDE SEQUENCE</scope>
    <source>
        <strain evidence="2">EP155</strain>
    </source>
</reference>
<dbReference type="PANTHER" id="PTHR37536">
    <property type="entry name" value="PUTATIVE (AFU_ORTHOLOGUE AFUA_3G02970)-RELATED"/>
    <property type="match status" value="1"/>
</dbReference>
<sequence length="229" mass="24189">MHAPPYSSASKRDVSESLNWSGVELIGTKYTSVTGTIVVPTIDPSASNYTEGTQYGGAIWVGIDGDSCAALLQTGIFLTIEDGVVGYSAWACWLPDVDTLDVSISAGDSIQMTVTAIGTNSGIAVIDNLSTGVSANYSYTDIENDYGDLCGQTAEWIVEDYAIDVEYDLIPFIDYGSVEFTGCSAVTEDETVDMSGAAQVEILEMVSETTGAVVSNCTYAQDTVTCAYL</sequence>
<dbReference type="Pfam" id="PF01828">
    <property type="entry name" value="Peptidase_A4"/>
    <property type="match status" value="1"/>
</dbReference>
<protein>
    <submittedName>
        <fullName evidence="2">Concanavalin A-like lectin/glucanase</fullName>
    </submittedName>
</protein>
<dbReference type="Gene3D" id="2.60.120.700">
    <property type="entry name" value="Peptidase G1"/>
    <property type="match status" value="1"/>
</dbReference>
<dbReference type="PRINTS" id="PR00977">
    <property type="entry name" value="SCYTLDPTASE"/>
</dbReference>
<dbReference type="Proteomes" id="UP000803844">
    <property type="component" value="Unassembled WGS sequence"/>
</dbReference>
<proteinExistence type="predicted"/>
<accession>A0A9P5CPD9</accession>
<dbReference type="GO" id="GO:0006508">
    <property type="term" value="P:proteolysis"/>
    <property type="evidence" value="ECO:0007669"/>
    <property type="project" value="InterPro"/>
</dbReference>
<dbReference type="AlphaFoldDB" id="A0A9P5CPD9"/>
<gene>
    <name evidence="2" type="ORF">M406DRAFT_259242</name>
</gene>
<dbReference type="InterPro" id="IPR038656">
    <property type="entry name" value="Peptidase_G1_sf"/>
</dbReference>
<dbReference type="PANTHER" id="PTHR37536:SF1">
    <property type="entry name" value="ASPERGILLOPEPSIN, PUTAITVE (AFU_ORTHOLOGUE AFUA_7G01200)"/>
    <property type="match status" value="1"/>
</dbReference>
<name>A0A9P5CPD9_CRYP1</name>